<dbReference type="AlphaFoldDB" id="A0A2V5HAU1"/>
<organism evidence="2 3">
    <name type="scientific">Aspergillus violaceofuscus (strain CBS 115571)</name>
    <dbReference type="NCBI Taxonomy" id="1450538"/>
    <lineage>
        <taxon>Eukaryota</taxon>
        <taxon>Fungi</taxon>
        <taxon>Dikarya</taxon>
        <taxon>Ascomycota</taxon>
        <taxon>Pezizomycotina</taxon>
        <taxon>Eurotiomycetes</taxon>
        <taxon>Eurotiomycetidae</taxon>
        <taxon>Eurotiales</taxon>
        <taxon>Aspergillaceae</taxon>
        <taxon>Aspergillus</taxon>
    </lineage>
</organism>
<dbReference type="EMBL" id="KZ825116">
    <property type="protein sequence ID" value="PYI21495.1"/>
    <property type="molecule type" value="Genomic_DNA"/>
</dbReference>
<feature type="region of interest" description="Disordered" evidence="1">
    <location>
        <begin position="1"/>
        <end position="23"/>
    </location>
</feature>
<name>A0A2V5HAU1_ASPV1</name>
<sequence>MPPAQDPNPASDDIEPNQKSQSKWLKDSGYGNLWKLGLCYGKKIYDQEDLEETKEILKALRDMDQEEWEERQAEKK</sequence>
<evidence type="ECO:0000313" key="3">
    <source>
        <dbReference type="Proteomes" id="UP000249829"/>
    </source>
</evidence>
<gene>
    <name evidence="2" type="ORF">BO99DRAFT_400799</name>
</gene>
<evidence type="ECO:0000256" key="1">
    <source>
        <dbReference type="SAM" id="MobiDB-lite"/>
    </source>
</evidence>
<reference evidence="2 3" key="1">
    <citation type="submission" date="2018-02" db="EMBL/GenBank/DDBJ databases">
        <title>The genomes of Aspergillus section Nigri reveals drivers in fungal speciation.</title>
        <authorList>
            <consortium name="DOE Joint Genome Institute"/>
            <person name="Vesth T.C."/>
            <person name="Nybo J."/>
            <person name="Theobald S."/>
            <person name="Brandl J."/>
            <person name="Frisvad J.C."/>
            <person name="Nielsen K.F."/>
            <person name="Lyhne E.K."/>
            <person name="Kogle M.E."/>
            <person name="Kuo A."/>
            <person name="Riley R."/>
            <person name="Clum A."/>
            <person name="Nolan M."/>
            <person name="Lipzen A."/>
            <person name="Salamov A."/>
            <person name="Henrissat B."/>
            <person name="Wiebenga A."/>
            <person name="De vries R.P."/>
            <person name="Grigoriev I.V."/>
            <person name="Mortensen U.H."/>
            <person name="Andersen M.R."/>
            <person name="Baker S.E."/>
        </authorList>
    </citation>
    <scope>NUCLEOTIDE SEQUENCE [LARGE SCALE GENOMIC DNA]</scope>
    <source>
        <strain evidence="2 3">CBS 115571</strain>
    </source>
</reference>
<accession>A0A2V5HAU1</accession>
<dbReference type="Proteomes" id="UP000249829">
    <property type="component" value="Unassembled WGS sequence"/>
</dbReference>
<proteinExistence type="predicted"/>
<evidence type="ECO:0000313" key="2">
    <source>
        <dbReference type="EMBL" id="PYI21495.1"/>
    </source>
</evidence>
<protein>
    <submittedName>
        <fullName evidence="2">Uncharacterized protein</fullName>
    </submittedName>
</protein>
<keyword evidence="3" id="KW-1185">Reference proteome</keyword>